<evidence type="ECO:0000313" key="3">
    <source>
        <dbReference type="Proteomes" id="UP000664859"/>
    </source>
</evidence>
<reference evidence="2" key="1">
    <citation type="submission" date="2021-02" db="EMBL/GenBank/DDBJ databases">
        <title>First Annotated Genome of the Yellow-green Alga Tribonema minus.</title>
        <authorList>
            <person name="Mahan K.M."/>
        </authorList>
    </citation>
    <scope>NUCLEOTIDE SEQUENCE</scope>
    <source>
        <strain evidence="2">UTEX B ZZ1240</strain>
    </source>
</reference>
<proteinExistence type="predicted"/>
<name>A0A836CE25_9STRA</name>
<dbReference type="Proteomes" id="UP000664859">
    <property type="component" value="Unassembled WGS sequence"/>
</dbReference>
<evidence type="ECO:0000256" key="1">
    <source>
        <dbReference type="SAM" id="MobiDB-lite"/>
    </source>
</evidence>
<sequence length="261" mass="28869">MVRQIIQVSGQQDPRNAHSNQLTHNSFTPDGGASTASWQSHDDDGAEDGNAADQSISAMLCKCNLTLRHDILDFIFHNQILRSSAVVFLKNLRTLCDGSISILHAASSDRWVLGSVNLPGTGGKVNEHPDHVQQRWESMDGNKQHKTCDRQQGTSQYIGCFSAVHIACVHNLEVIADKSTQVGTIVLNAETPVRLDRDHVAREVASDQSAIMQRAQREQCLAQAIKDAQPTIRPDAQHGVPDEVAQRHSAWSSRRRRQPIH</sequence>
<gene>
    <name evidence="2" type="ORF">JKP88DRAFT_255951</name>
</gene>
<feature type="compositionally biased region" description="Polar residues" evidence="1">
    <location>
        <begin position="8"/>
        <end position="39"/>
    </location>
</feature>
<organism evidence="2 3">
    <name type="scientific">Tribonema minus</name>
    <dbReference type="NCBI Taxonomy" id="303371"/>
    <lineage>
        <taxon>Eukaryota</taxon>
        <taxon>Sar</taxon>
        <taxon>Stramenopiles</taxon>
        <taxon>Ochrophyta</taxon>
        <taxon>PX clade</taxon>
        <taxon>Xanthophyceae</taxon>
        <taxon>Tribonematales</taxon>
        <taxon>Tribonemataceae</taxon>
        <taxon>Tribonema</taxon>
    </lineage>
</organism>
<accession>A0A836CE25</accession>
<evidence type="ECO:0000313" key="2">
    <source>
        <dbReference type="EMBL" id="KAG5182337.1"/>
    </source>
</evidence>
<protein>
    <submittedName>
        <fullName evidence="2">Uncharacterized protein</fullName>
    </submittedName>
</protein>
<feature type="region of interest" description="Disordered" evidence="1">
    <location>
        <begin position="231"/>
        <end position="261"/>
    </location>
</feature>
<keyword evidence="3" id="KW-1185">Reference proteome</keyword>
<comment type="caution">
    <text evidence="2">The sequence shown here is derived from an EMBL/GenBank/DDBJ whole genome shotgun (WGS) entry which is preliminary data.</text>
</comment>
<feature type="region of interest" description="Disordered" evidence="1">
    <location>
        <begin position="8"/>
        <end position="50"/>
    </location>
</feature>
<dbReference type="EMBL" id="JAFCMP010000255">
    <property type="protein sequence ID" value="KAG5182337.1"/>
    <property type="molecule type" value="Genomic_DNA"/>
</dbReference>
<dbReference type="AlphaFoldDB" id="A0A836CE25"/>